<organism evidence="3 4">
    <name type="scientific">Anaerotalea alkaliphila</name>
    <dbReference type="NCBI Taxonomy" id="2662126"/>
    <lineage>
        <taxon>Bacteria</taxon>
        <taxon>Bacillati</taxon>
        <taxon>Bacillota</taxon>
        <taxon>Clostridia</taxon>
        <taxon>Eubacteriales</taxon>
        <taxon>Anaerotalea</taxon>
    </lineage>
</organism>
<keyword evidence="4" id="KW-1185">Reference proteome</keyword>
<protein>
    <submittedName>
        <fullName evidence="3">IS1634 family transposase</fullName>
    </submittedName>
</protein>
<reference evidence="3 4" key="1">
    <citation type="submission" date="2020-01" db="EMBL/GenBank/DDBJ databases">
        <title>Anaeroalcalibacter tamaniensis gen. nov., sp. nov., moderately halophilic strictly anaerobic fermenter bacterium from mud volcano of Taman peninsula.</title>
        <authorList>
            <person name="Frolova A."/>
            <person name="Merkel A.Y."/>
            <person name="Slobodkin A.I."/>
        </authorList>
    </citation>
    <scope>NUCLEOTIDE SEQUENCE [LARGE SCALE GENOMIC DNA]</scope>
    <source>
        <strain evidence="3 4">F-3ap</strain>
    </source>
</reference>
<dbReference type="InterPro" id="IPR047654">
    <property type="entry name" value="IS1634_transpos"/>
</dbReference>
<dbReference type="GO" id="GO:0006313">
    <property type="term" value="P:DNA transposition"/>
    <property type="evidence" value="ECO:0007669"/>
    <property type="project" value="InterPro"/>
</dbReference>
<evidence type="ECO:0000256" key="1">
    <source>
        <dbReference type="SAM" id="MobiDB-lite"/>
    </source>
</evidence>
<dbReference type="AlphaFoldDB" id="A0A7X5HYA4"/>
<dbReference type="PANTHER" id="PTHR34614">
    <property type="match status" value="1"/>
</dbReference>
<dbReference type="GO" id="GO:0003677">
    <property type="term" value="F:DNA binding"/>
    <property type="evidence" value="ECO:0007669"/>
    <property type="project" value="InterPro"/>
</dbReference>
<sequence>MAIINQFDKRSGITYVYESTSYWDKEKQQPRAKRKLIGKRDPATGEIIPTDGRGKKRKEQLEPLQPAKPGPVPIDRTSRRFYGATYLLDEIGNTLGLSQDLKQCFPTIHKQIQSIAYYLILESDSPLFRFERWSSLHKHPYGGNIPSQRSSEIFSSISEEMKSSFFKLQEKRRHEDEYWAYDTTSVSSYSQTLCQVQYGKNKEHDRLPQINLALVFGQKSGLPFYYRKLAGNIPDVSTLKNLLADFEALGFEKVKLIMDRGFYSEANINGLFKERLKFIVAVQTGISFVRREIDKVYDTIRSYDNLDEQHGLYSTTVLTEWDYRQERPYKKDVIAEKRRIYLHVYFNIDKYADDETSFDRKLLSMRKELQDGKHTPEHESFYKKYFEIKETPVRGMQVTVKEDAVRKSKRYYGYFTLMSNEKMDAMTALQLYRNKDLIEKAFGNIKDRLNLRRLLVSSERSLDGKLFVSFVALIYVSYIKNHMQETGLFKDYTVQSLLDKLDLIECFENPGHALRVGEVLSKQKQIYEALAITPPA</sequence>
<dbReference type="InterPro" id="IPR002559">
    <property type="entry name" value="Transposase_11"/>
</dbReference>
<gene>
    <name evidence="3" type="ORF">GXN74_14170</name>
</gene>
<dbReference type="PANTHER" id="PTHR34614:SF2">
    <property type="entry name" value="TRANSPOSASE IS4-LIKE DOMAIN-CONTAINING PROTEIN"/>
    <property type="match status" value="1"/>
</dbReference>
<feature type="region of interest" description="Disordered" evidence="1">
    <location>
        <begin position="28"/>
        <end position="73"/>
    </location>
</feature>
<dbReference type="RefSeq" id="WP_162371587.1">
    <property type="nucleotide sequence ID" value="NZ_JAAEEH010000082.1"/>
</dbReference>
<proteinExistence type="predicted"/>
<evidence type="ECO:0000313" key="3">
    <source>
        <dbReference type="EMBL" id="NDL68874.1"/>
    </source>
</evidence>
<feature type="domain" description="Transposase IS4-like" evidence="2">
    <location>
        <begin position="197"/>
        <end position="473"/>
    </location>
</feature>
<comment type="caution">
    <text evidence="3">The sequence shown here is derived from an EMBL/GenBank/DDBJ whole genome shotgun (WGS) entry which is preliminary data.</text>
</comment>
<dbReference type="GO" id="GO:0004803">
    <property type="term" value="F:transposase activity"/>
    <property type="evidence" value="ECO:0007669"/>
    <property type="project" value="InterPro"/>
</dbReference>
<dbReference type="SUPFAM" id="SSF53098">
    <property type="entry name" value="Ribonuclease H-like"/>
    <property type="match status" value="1"/>
</dbReference>
<name>A0A7X5HYA4_9FIRM</name>
<dbReference type="Pfam" id="PF01609">
    <property type="entry name" value="DDE_Tnp_1"/>
    <property type="match status" value="1"/>
</dbReference>
<evidence type="ECO:0000313" key="4">
    <source>
        <dbReference type="Proteomes" id="UP000461585"/>
    </source>
</evidence>
<dbReference type="NCBIfam" id="NF033559">
    <property type="entry name" value="transpos_IS1634"/>
    <property type="match status" value="1"/>
</dbReference>
<evidence type="ECO:0000259" key="2">
    <source>
        <dbReference type="Pfam" id="PF01609"/>
    </source>
</evidence>
<dbReference type="InterPro" id="IPR012337">
    <property type="entry name" value="RNaseH-like_sf"/>
</dbReference>
<dbReference type="EMBL" id="JAAEEH010000082">
    <property type="protein sequence ID" value="NDL68874.1"/>
    <property type="molecule type" value="Genomic_DNA"/>
</dbReference>
<dbReference type="Proteomes" id="UP000461585">
    <property type="component" value="Unassembled WGS sequence"/>
</dbReference>
<accession>A0A7X5HYA4</accession>